<organism evidence="2 3">
    <name type="scientific">Dactylonectria macrodidyma</name>
    <dbReference type="NCBI Taxonomy" id="307937"/>
    <lineage>
        <taxon>Eukaryota</taxon>
        <taxon>Fungi</taxon>
        <taxon>Dikarya</taxon>
        <taxon>Ascomycota</taxon>
        <taxon>Pezizomycotina</taxon>
        <taxon>Sordariomycetes</taxon>
        <taxon>Hypocreomycetidae</taxon>
        <taxon>Hypocreales</taxon>
        <taxon>Nectriaceae</taxon>
        <taxon>Dactylonectria</taxon>
    </lineage>
</organism>
<feature type="non-terminal residue" evidence="2">
    <location>
        <position position="177"/>
    </location>
</feature>
<dbReference type="OrthoDB" id="3596450at2759"/>
<evidence type="ECO:0000259" key="1">
    <source>
        <dbReference type="Pfam" id="PF20150"/>
    </source>
</evidence>
<accession>A0A9P9E193</accession>
<feature type="non-terminal residue" evidence="2">
    <location>
        <position position="1"/>
    </location>
</feature>
<feature type="domain" description="2EXR" evidence="1">
    <location>
        <begin position="4"/>
        <end position="108"/>
    </location>
</feature>
<dbReference type="Proteomes" id="UP000738349">
    <property type="component" value="Unassembled WGS sequence"/>
</dbReference>
<reference evidence="2" key="1">
    <citation type="journal article" date="2021" name="Nat. Commun.">
        <title>Genetic determinants of endophytism in the Arabidopsis root mycobiome.</title>
        <authorList>
            <person name="Mesny F."/>
            <person name="Miyauchi S."/>
            <person name="Thiergart T."/>
            <person name="Pickel B."/>
            <person name="Atanasova L."/>
            <person name="Karlsson M."/>
            <person name="Huettel B."/>
            <person name="Barry K.W."/>
            <person name="Haridas S."/>
            <person name="Chen C."/>
            <person name="Bauer D."/>
            <person name="Andreopoulos W."/>
            <person name="Pangilinan J."/>
            <person name="LaButti K."/>
            <person name="Riley R."/>
            <person name="Lipzen A."/>
            <person name="Clum A."/>
            <person name="Drula E."/>
            <person name="Henrissat B."/>
            <person name="Kohler A."/>
            <person name="Grigoriev I.V."/>
            <person name="Martin F.M."/>
            <person name="Hacquard S."/>
        </authorList>
    </citation>
    <scope>NUCLEOTIDE SEQUENCE</scope>
    <source>
        <strain evidence="2">MPI-CAGE-AT-0147</strain>
    </source>
</reference>
<gene>
    <name evidence="2" type="ORF">EDB81DRAFT_623897</name>
</gene>
<proteinExistence type="predicted"/>
<evidence type="ECO:0000313" key="3">
    <source>
        <dbReference type="Proteomes" id="UP000738349"/>
    </source>
</evidence>
<keyword evidence="3" id="KW-1185">Reference proteome</keyword>
<dbReference type="Pfam" id="PF20150">
    <property type="entry name" value="2EXR"/>
    <property type="match status" value="1"/>
</dbReference>
<sequence length="177" mass="20182">NLTFHLFSNLPRELQLHIWDLAVRPDRPAAHHFTVFNALRHDELSALQSHAIGSQSSQNFNLAAPRSDKGDKQSISWTASNPSIYLTDSGLWTACKDSRQAMEKRFDTLSRGRNRREANDYLTTPVRKLPNNPATGTLTSNGETRCFTIYPKTDLICLQPFNMDTVEWRNLRKTVPL</sequence>
<dbReference type="AlphaFoldDB" id="A0A9P9E193"/>
<dbReference type="InterPro" id="IPR045518">
    <property type="entry name" value="2EXR"/>
</dbReference>
<comment type="caution">
    <text evidence="2">The sequence shown here is derived from an EMBL/GenBank/DDBJ whole genome shotgun (WGS) entry which is preliminary data.</text>
</comment>
<protein>
    <recommendedName>
        <fullName evidence="1">2EXR domain-containing protein</fullName>
    </recommendedName>
</protein>
<name>A0A9P9E193_9HYPO</name>
<evidence type="ECO:0000313" key="2">
    <source>
        <dbReference type="EMBL" id="KAH7129208.1"/>
    </source>
</evidence>
<dbReference type="EMBL" id="JAGMUV010000018">
    <property type="protein sequence ID" value="KAH7129208.1"/>
    <property type="molecule type" value="Genomic_DNA"/>
</dbReference>